<protein>
    <recommendedName>
        <fullName evidence="5">Calpain catalytic domain-containing protein</fullName>
    </recommendedName>
</protein>
<sequence length="418" mass="43733">MKGLLTILLGILPILIASVSSAPISESETLEKRGVAPIWYETGPRVQDVIQLKVLNCWWAACSLAVLMSSQKWIEQLVRTGNGTSIIGIASPSDSTSQVTVWNPNSGQQETFTADHNLISQTEDHPDGNWWHDALGQGAKALGKTDSVNGILSGENPDFDPNSGSAKTGLKILTGHDTAFKLKEEIDIGTFFWYCQQAGERHTPVIFNTVPKEDMGTTEPQLGHDHDYAVYNGTENSDGTKTIWARNSWGYTDGFTLEEVYQNSHQLIFLQGLVSLGDGPFDVGNHTGGSGNTTTGTNSTSTASSTSPSSSSASTNGTDSTSSGATPSTSSTSPGSSSAITTPLSNPLRSTETTSTAATSVSAQSSATQDPSASATAAPGSSSGPGNGGTTSPWSWTSLLPGWSTTYPATKVSRATNV</sequence>
<evidence type="ECO:0008006" key="5">
    <source>
        <dbReference type="Google" id="ProtNLM"/>
    </source>
</evidence>
<feature type="region of interest" description="Disordered" evidence="1">
    <location>
        <begin position="284"/>
        <end position="418"/>
    </location>
</feature>
<accession>A0ABZ1D268</accession>
<dbReference type="RefSeq" id="XP_062792374.1">
    <property type="nucleotide sequence ID" value="XM_062936323.1"/>
</dbReference>
<feature type="signal peptide" evidence="2">
    <location>
        <begin position="1"/>
        <end position="21"/>
    </location>
</feature>
<dbReference type="GeneID" id="87956737"/>
<feature type="chain" id="PRO_5045663311" description="Calpain catalytic domain-containing protein" evidence="2">
    <location>
        <begin position="22"/>
        <end position="418"/>
    </location>
</feature>
<reference evidence="3 4" key="1">
    <citation type="submission" date="2024-01" db="EMBL/GenBank/DDBJ databases">
        <title>Comparative genomics of Cryptococcus and Kwoniella reveals pathogenesis evolution and contrasting modes of karyotype evolution via chromosome fusion or intercentromeric recombination.</title>
        <authorList>
            <person name="Coelho M.A."/>
            <person name="David-Palma M."/>
            <person name="Shea T."/>
            <person name="Bowers K."/>
            <person name="McGinley-Smith S."/>
            <person name="Mohammad A.W."/>
            <person name="Gnirke A."/>
            <person name="Yurkov A.M."/>
            <person name="Nowrousian M."/>
            <person name="Sun S."/>
            <person name="Cuomo C.A."/>
            <person name="Heitman J."/>
        </authorList>
    </citation>
    <scope>NUCLEOTIDE SEQUENCE [LARGE SCALE GENOMIC DNA]</scope>
    <source>
        <strain evidence="3">CBS 11374</strain>
    </source>
</reference>
<keyword evidence="2" id="KW-0732">Signal</keyword>
<organism evidence="3 4">
    <name type="scientific">Kwoniella shivajii</name>
    <dbReference type="NCBI Taxonomy" id="564305"/>
    <lineage>
        <taxon>Eukaryota</taxon>
        <taxon>Fungi</taxon>
        <taxon>Dikarya</taxon>
        <taxon>Basidiomycota</taxon>
        <taxon>Agaricomycotina</taxon>
        <taxon>Tremellomycetes</taxon>
        <taxon>Tremellales</taxon>
        <taxon>Cryptococcaceae</taxon>
        <taxon>Kwoniella</taxon>
    </lineage>
</organism>
<dbReference type="InterPro" id="IPR038765">
    <property type="entry name" value="Papain-like_cys_pep_sf"/>
</dbReference>
<feature type="compositionally biased region" description="Low complexity" evidence="1">
    <location>
        <begin position="292"/>
        <end position="343"/>
    </location>
</feature>
<keyword evidence="4" id="KW-1185">Reference proteome</keyword>
<evidence type="ECO:0000313" key="4">
    <source>
        <dbReference type="Proteomes" id="UP001329825"/>
    </source>
</evidence>
<proteinExistence type="predicted"/>
<evidence type="ECO:0000256" key="1">
    <source>
        <dbReference type="SAM" id="MobiDB-lite"/>
    </source>
</evidence>
<dbReference type="Proteomes" id="UP001329825">
    <property type="component" value="Chromosome 6"/>
</dbReference>
<feature type="compositionally biased region" description="Polar residues" evidence="1">
    <location>
        <begin position="394"/>
        <end position="418"/>
    </location>
</feature>
<dbReference type="SUPFAM" id="SSF54001">
    <property type="entry name" value="Cysteine proteinases"/>
    <property type="match status" value="1"/>
</dbReference>
<evidence type="ECO:0000256" key="2">
    <source>
        <dbReference type="SAM" id="SignalP"/>
    </source>
</evidence>
<evidence type="ECO:0000313" key="3">
    <source>
        <dbReference type="EMBL" id="WRT67634.1"/>
    </source>
</evidence>
<dbReference type="EMBL" id="CP141886">
    <property type="protein sequence ID" value="WRT67634.1"/>
    <property type="molecule type" value="Genomic_DNA"/>
</dbReference>
<name>A0ABZ1D268_9TREE</name>
<feature type="compositionally biased region" description="Low complexity" evidence="1">
    <location>
        <begin position="350"/>
        <end position="382"/>
    </location>
</feature>
<gene>
    <name evidence="3" type="ORF">IL334_004606</name>
</gene>